<dbReference type="PROSITE" id="PS51721">
    <property type="entry name" value="G_CP"/>
    <property type="match status" value="1"/>
</dbReference>
<feature type="binding site" evidence="10">
    <location>
        <begin position="169"/>
        <end position="177"/>
    </location>
    <ligand>
        <name>GTP</name>
        <dbReference type="ChEBI" id="CHEBI:37565"/>
    </ligand>
</feature>
<dbReference type="EMBL" id="SLXT01000004">
    <property type="protein sequence ID" value="TCP68163.1"/>
    <property type="molecule type" value="Genomic_DNA"/>
</dbReference>
<keyword evidence="2 10" id="KW-0690">Ribosome biogenesis</keyword>
<keyword evidence="14" id="KW-1185">Reference proteome</keyword>
<evidence type="ECO:0000259" key="11">
    <source>
        <dbReference type="PROSITE" id="PS50936"/>
    </source>
</evidence>
<feature type="binding site" evidence="10">
    <location>
        <position position="251"/>
    </location>
    <ligand>
        <name>Zn(2+)</name>
        <dbReference type="ChEBI" id="CHEBI:29105"/>
    </ligand>
</feature>
<keyword evidence="1 10" id="KW-0963">Cytoplasm</keyword>
<organism evidence="13 14">
    <name type="scientific">Heliophilum fasciatum</name>
    <dbReference type="NCBI Taxonomy" id="35700"/>
    <lineage>
        <taxon>Bacteria</taxon>
        <taxon>Bacillati</taxon>
        <taxon>Bacillota</taxon>
        <taxon>Clostridia</taxon>
        <taxon>Eubacteriales</taxon>
        <taxon>Heliobacteriaceae</taxon>
        <taxon>Heliophilum</taxon>
    </lineage>
</organism>
<dbReference type="OrthoDB" id="9809485at2"/>
<dbReference type="Pfam" id="PF16745">
    <property type="entry name" value="RsgA_N"/>
    <property type="match status" value="1"/>
</dbReference>
<dbReference type="Pfam" id="PF03193">
    <property type="entry name" value="RsgA_GTPase"/>
    <property type="match status" value="1"/>
</dbReference>
<dbReference type="InterPro" id="IPR012340">
    <property type="entry name" value="NA-bd_OB-fold"/>
</dbReference>
<keyword evidence="8 10" id="KW-0694">RNA-binding</keyword>
<dbReference type="GO" id="GO:0042274">
    <property type="term" value="P:ribosomal small subunit biogenesis"/>
    <property type="evidence" value="ECO:0007669"/>
    <property type="project" value="UniProtKB-UniRule"/>
</dbReference>
<protein>
    <recommendedName>
        <fullName evidence="10">Small ribosomal subunit biogenesis GTPase RsgA</fullName>
        <ecNumber evidence="10">3.6.1.-</ecNumber>
    </recommendedName>
</protein>
<dbReference type="InterPro" id="IPR027417">
    <property type="entry name" value="P-loop_NTPase"/>
</dbReference>
<dbReference type="GO" id="GO:0003924">
    <property type="term" value="F:GTPase activity"/>
    <property type="evidence" value="ECO:0007669"/>
    <property type="project" value="UniProtKB-UniRule"/>
</dbReference>
<dbReference type="PROSITE" id="PS50936">
    <property type="entry name" value="ENGC_GTPASE"/>
    <property type="match status" value="1"/>
</dbReference>
<evidence type="ECO:0000256" key="4">
    <source>
        <dbReference type="ARBA" id="ARBA00022730"/>
    </source>
</evidence>
<dbReference type="Gene3D" id="1.10.40.50">
    <property type="entry name" value="Probable gtpase engc, domain 3"/>
    <property type="match status" value="1"/>
</dbReference>
<feature type="binding site" evidence="10">
    <location>
        <begin position="118"/>
        <end position="121"/>
    </location>
    <ligand>
        <name>GTP</name>
        <dbReference type="ChEBI" id="CHEBI:37565"/>
    </ligand>
</feature>
<keyword evidence="4 10" id="KW-0699">rRNA-binding</keyword>
<dbReference type="EC" id="3.6.1.-" evidence="10"/>
<dbReference type="SUPFAM" id="SSF50249">
    <property type="entry name" value="Nucleic acid-binding proteins"/>
    <property type="match status" value="1"/>
</dbReference>
<dbReference type="Proteomes" id="UP000294813">
    <property type="component" value="Unassembled WGS sequence"/>
</dbReference>
<accession>A0A4R2RXC0</accession>
<keyword evidence="5 10" id="KW-0547">Nucleotide-binding</keyword>
<dbReference type="Gene3D" id="3.40.50.300">
    <property type="entry name" value="P-loop containing nucleotide triphosphate hydrolases"/>
    <property type="match status" value="1"/>
</dbReference>
<evidence type="ECO:0000256" key="2">
    <source>
        <dbReference type="ARBA" id="ARBA00022517"/>
    </source>
</evidence>
<dbReference type="CDD" id="cd04466">
    <property type="entry name" value="S1_YloQ_GTPase"/>
    <property type="match status" value="1"/>
</dbReference>
<sequence>MREGQVEGTIIKGYSGFYYVQTAETLYTCSLRGKFRLQANDRVFLVGDRVRLTVIEKDRGVIDQVMPRRNELLRPAIANVDQVLLVFALAAPEPDFGLLDRMLLLAFHEGIRPVILWNKADQVAPEVQEQVQAMYRASAVPQFLIAAREGLGIDQVRPLLTGAISVLAGPSGAGKSTLLNALEPGLTLKTGDVSAKIGRGRHTTRHVELMKLASGALIADTPGFSTLYLPDIPEAALADLMPEITALDAGCRYTSCLHVNEPDCAVKRALEEGRIHPQRYRHYVTFLQEMQEQKKRGPKGKKP</sequence>
<comment type="caution">
    <text evidence="13">The sequence shown here is derived from an EMBL/GenBank/DDBJ whole genome shotgun (WGS) entry which is preliminary data.</text>
</comment>
<evidence type="ECO:0000256" key="10">
    <source>
        <dbReference type="HAMAP-Rule" id="MF_01820"/>
    </source>
</evidence>
<keyword evidence="9 10" id="KW-0342">GTP-binding</keyword>
<dbReference type="AlphaFoldDB" id="A0A4R2RXC0"/>
<feature type="domain" description="CP-type G" evidence="12">
    <location>
        <begin position="69"/>
        <end position="227"/>
    </location>
</feature>
<dbReference type="InterPro" id="IPR010914">
    <property type="entry name" value="RsgA_GTPase_dom"/>
</dbReference>
<evidence type="ECO:0000256" key="8">
    <source>
        <dbReference type="ARBA" id="ARBA00022884"/>
    </source>
</evidence>
<dbReference type="NCBIfam" id="TIGR00157">
    <property type="entry name" value="ribosome small subunit-dependent GTPase A"/>
    <property type="match status" value="1"/>
</dbReference>
<dbReference type="InterPro" id="IPR030378">
    <property type="entry name" value="G_CP_dom"/>
</dbReference>
<dbReference type="RefSeq" id="WP_131918192.1">
    <property type="nucleotide sequence ID" value="NZ_JAOQNU010000004.1"/>
</dbReference>
<dbReference type="GO" id="GO:0046872">
    <property type="term" value="F:metal ion binding"/>
    <property type="evidence" value="ECO:0007669"/>
    <property type="project" value="UniProtKB-KW"/>
</dbReference>
<feature type="binding site" evidence="10">
    <location>
        <position position="258"/>
    </location>
    <ligand>
        <name>Zn(2+)</name>
        <dbReference type="ChEBI" id="CHEBI:29105"/>
    </ligand>
</feature>
<comment type="function">
    <text evidence="10">One of several proteins that assist in the late maturation steps of the functional core of the 30S ribosomal subunit. Helps release RbfA from mature subunits. May play a role in the assembly of ribosomal proteins into the subunit. Circularly permuted GTPase that catalyzes slow GTP hydrolysis, GTPase activity is stimulated by the 30S ribosomal subunit.</text>
</comment>
<name>A0A4R2RXC0_9FIRM</name>
<dbReference type="Gene3D" id="2.40.50.140">
    <property type="entry name" value="Nucleic acid-binding proteins"/>
    <property type="match status" value="1"/>
</dbReference>
<reference evidence="13 14" key="1">
    <citation type="submission" date="2019-03" db="EMBL/GenBank/DDBJ databases">
        <title>Genomic Encyclopedia of Type Strains, Phase IV (KMG-IV): sequencing the most valuable type-strain genomes for metagenomic binning, comparative biology and taxonomic classification.</title>
        <authorList>
            <person name="Goeker M."/>
        </authorList>
    </citation>
    <scope>NUCLEOTIDE SEQUENCE [LARGE SCALE GENOMIC DNA]</scope>
    <source>
        <strain evidence="13 14">DSM 11170</strain>
    </source>
</reference>
<evidence type="ECO:0000313" key="13">
    <source>
        <dbReference type="EMBL" id="TCP68163.1"/>
    </source>
</evidence>
<dbReference type="PANTHER" id="PTHR32120:SF11">
    <property type="entry name" value="SMALL RIBOSOMAL SUBUNIT BIOGENESIS GTPASE RSGA 1, MITOCHONDRIAL-RELATED"/>
    <property type="match status" value="1"/>
</dbReference>
<comment type="subunit">
    <text evidence="10">Monomer. Associates with 30S ribosomal subunit, binds 16S rRNA.</text>
</comment>
<evidence type="ECO:0000256" key="9">
    <source>
        <dbReference type="ARBA" id="ARBA00023134"/>
    </source>
</evidence>
<dbReference type="InterPro" id="IPR031944">
    <property type="entry name" value="RsgA_N"/>
</dbReference>
<dbReference type="InterPro" id="IPR004881">
    <property type="entry name" value="Ribosome_biogen_GTPase_RsgA"/>
</dbReference>
<evidence type="ECO:0000259" key="12">
    <source>
        <dbReference type="PROSITE" id="PS51721"/>
    </source>
</evidence>
<feature type="domain" description="EngC GTPase" evidence="11">
    <location>
        <begin position="78"/>
        <end position="225"/>
    </location>
</feature>
<evidence type="ECO:0000256" key="3">
    <source>
        <dbReference type="ARBA" id="ARBA00022723"/>
    </source>
</evidence>
<evidence type="ECO:0000256" key="5">
    <source>
        <dbReference type="ARBA" id="ARBA00022741"/>
    </source>
</evidence>
<dbReference type="GO" id="GO:0005525">
    <property type="term" value="F:GTP binding"/>
    <property type="evidence" value="ECO:0007669"/>
    <property type="project" value="UniProtKB-UniRule"/>
</dbReference>
<dbReference type="GO" id="GO:0005737">
    <property type="term" value="C:cytoplasm"/>
    <property type="evidence" value="ECO:0007669"/>
    <property type="project" value="UniProtKB-SubCell"/>
</dbReference>
<dbReference type="HAMAP" id="MF_01820">
    <property type="entry name" value="GTPase_RsgA"/>
    <property type="match status" value="1"/>
</dbReference>
<evidence type="ECO:0000256" key="1">
    <source>
        <dbReference type="ARBA" id="ARBA00022490"/>
    </source>
</evidence>
<evidence type="ECO:0000313" key="14">
    <source>
        <dbReference type="Proteomes" id="UP000294813"/>
    </source>
</evidence>
<dbReference type="SUPFAM" id="SSF52540">
    <property type="entry name" value="P-loop containing nucleoside triphosphate hydrolases"/>
    <property type="match status" value="1"/>
</dbReference>
<gene>
    <name evidence="10" type="primary">rsgA</name>
    <name evidence="13" type="ORF">EDD73_10465</name>
</gene>
<comment type="similarity">
    <text evidence="10">Belongs to the TRAFAC class YlqF/YawG GTPase family. RsgA subfamily.</text>
</comment>
<feature type="binding site" evidence="10">
    <location>
        <position position="264"/>
    </location>
    <ligand>
        <name>Zn(2+)</name>
        <dbReference type="ChEBI" id="CHEBI:29105"/>
    </ligand>
</feature>
<proteinExistence type="inferred from homology"/>
<keyword evidence="6 10" id="KW-0378">Hydrolase</keyword>
<comment type="subcellular location">
    <subcellularLocation>
        <location evidence="10">Cytoplasm</location>
    </subcellularLocation>
</comment>
<feature type="binding site" evidence="10">
    <location>
        <position position="256"/>
    </location>
    <ligand>
        <name>Zn(2+)</name>
        <dbReference type="ChEBI" id="CHEBI:29105"/>
    </ligand>
</feature>
<dbReference type="PANTHER" id="PTHR32120">
    <property type="entry name" value="SMALL RIBOSOMAL SUBUNIT BIOGENESIS GTPASE RSGA"/>
    <property type="match status" value="1"/>
</dbReference>
<evidence type="ECO:0000256" key="6">
    <source>
        <dbReference type="ARBA" id="ARBA00022801"/>
    </source>
</evidence>
<dbReference type="GO" id="GO:0019843">
    <property type="term" value="F:rRNA binding"/>
    <property type="evidence" value="ECO:0007669"/>
    <property type="project" value="UniProtKB-KW"/>
</dbReference>
<evidence type="ECO:0000256" key="7">
    <source>
        <dbReference type="ARBA" id="ARBA00022833"/>
    </source>
</evidence>
<keyword evidence="3 10" id="KW-0479">Metal-binding</keyword>
<comment type="cofactor">
    <cofactor evidence="10">
        <name>Zn(2+)</name>
        <dbReference type="ChEBI" id="CHEBI:29105"/>
    </cofactor>
    <text evidence="10">Binds 1 zinc ion per subunit.</text>
</comment>
<keyword evidence="7 10" id="KW-0862">Zinc</keyword>
<dbReference type="CDD" id="cd01854">
    <property type="entry name" value="YjeQ_EngC"/>
    <property type="match status" value="1"/>
</dbReference>